<gene>
    <name evidence="11" type="ORF">PM085_18635</name>
</gene>
<dbReference type="Proteomes" id="UP001210528">
    <property type="component" value="Unassembled WGS sequence"/>
</dbReference>
<evidence type="ECO:0000256" key="3">
    <source>
        <dbReference type="ARBA" id="ARBA00034487"/>
    </source>
</evidence>
<dbReference type="PANTHER" id="PTHR43675">
    <property type="entry name" value="ARSENITE METHYLTRANSFERASE"/>
    <property type="match status" value="1"/>
</dbReference>
<dbReference type="EC" id="2.1.1.137" evidence="4"/>
<keyword evidence="12" id="KW-1185">Reference proteome</keyword>
<organism evidence="11 12">
    <name type="scientific">Halorubrum ezzemoulense</name>
    <name type="common">Halorubrum chaoviator</name>
    <dbReference type="NCBI Taxonomy" id="337243"/>
    <lineage>
        <taxon>Archaea</taxon>
        <taxon>Methanobacteriati</taxon>
        <taxon>Methanobacteriota</taxon>
        <taxon>Stenosarchaea group</taxon>
        <taxon>Halobacteria</taxon>
        <taxon>Halobacteriales</taxon>
        <taxon>Haloferacaceae</taxon>
        <taxon>Halorubrum</taxon>
    </lineage>
</organism>
<dbReference type="Pfam" id="PF13847">
    <property type="entry name" value="Methyltransf_31"/>
    <property type="match status" value="1"/>
</dbReference>
<dbReference type="InterPro" id="IPR025714">
    <property type="entry name" value="Methyltranfer_dom"/>
</dbReference>
<comment type="catalytic activity">
    <reaction evidence="7">
        <text>arsenic triglutathione + 2 [thioredoxin]-dithiol + 2 S-adenosyl-L-methionine + H2O = dimethylarsinous acid + 2 [thioredoxin]-disulfide + 3 glutathione + 2 S-adenosyl-L-homocysteine + 2 H(+)</text>
        <dbReference type="Rhea" id="RHEA:69464"/>
        <dbReference type="Rhea" id="RHEA-COMP:10698"/>
        <dbReference type="Rhea" id="RHEA-COMP:10700"/>
        <dbReference type="ChEBI" id="CHEBI:15377"/>
        <dbReference type="ChEBI" id="CHEBI:15378"/>
        <dbReference type="ChEBI" id="CHEBI:23808"/>
        <dbReference type="ChEBI" id="CHEBI:29950"/>
        <dbReference type="ChEBI" id="CHEBI:50058"/>
        <dbReference type="ChEBI" id="CHEBI:57856"/>
        <dbReference type="ChEBI" id="CHEBI:57925"/>
        <dbReference type="ChEBI" id="CHEBI:59789"/>
        <dbReference type="ChEBI" id="CHEBI:183640"/>
        <dbReference type="EC" id="2.1.1.137"/>
    </reaction>
</comment>
<comment type="catalytic activity">
    <reaction evidence="6">
        <text>arsenic triglutathione + [thioredoxin]-dithiol + S-adenosyl-L-methionine + 2 H2O = methylarsonous acid + [thioredoxin]-disulfide + 3 glutathione + S-adenosyl-L-homocysteine + H(+)</text>
        <dbReference type="Rhea" id="RHEA:69460"/>
        <dbReference type="Rhea" id="RHEA-COMP:10698"/>
        <dbReference type="Rhea" id="RHEA-COMP:10700"/>
        <dbReference type="ChEBI" id="CHEBI:15377"/>
        <dbReference type="ChEBI" id="CHEBI:15378"/>
        <dbReference type="ChEBI" id="CHEBI:17826"/>
        <dbReference type="ChEBI" id="CHEBI:29950"/>
        <dbReference type="ChEBI" id="CHEBI:50058"/>
        <dbReference type="ChEBI" id="CHEBI:57856"/>
        <dbReference type="ChEBI" id="CHEBI:57925"/>
        <dbReference type="ChEBI" id="CHEBI:59789"/>
        <dbReference type="ChEBI" id="CHEBI:183640"/>
        <dbReference type="EC" id="2.1.1.137"/>
    </reaction>
</comment>
<evidence type="ECO:0000256" key="2">
    <source>
        <dbReference type="ARBA" id="ARBA00022691"/>
    </source>
</evidence>
<evidence type="ECO:0000256" key="5">
    <source>
        <dbReference type="ARBA" id="ARBA00034545"/>
    </source>
</evidence>
<dbReference type="NCBIfam" id="NF008823">
    <property type="entry name" value="PRK11873.1"/>
    <property type="match status" value="1"/>
</dbReference>
<keyword evidence="2" id="KW-0949">S-adenosyl-L-methionine</keyword>
<name>A0ABT4Z7S6_HALEZ</name>
<dbReference type="InterPro" id="IPR029063">
    <property type="entry name" value="SAM-dependent_MTases_sf"/>
</dbReference>
<reference evidence="11 12" key="1">
    <citation type="submission" date="2023-01" db="EMBL/GenBank/DDBJ databases">
        <title>Halorubrum ezzemoulense from Santa Pola, Spain.</title>
        <authorList>
            <person name="Feng Y."/>
            <person name="Louyakis A.S."/>
            <person name="Gogarten J.P."/>
        </authorList>
    </citation>
    <scope>NUCLEOTIDE SEQUENCE [LARGE SCALE GENOMIC DNA]</scope>
    <source>
        <strain evidence="11 12">AMM015</strain>
    </source>
</reference>
<dbReference type="GO" id="GO:0032259">
    <property type="term" value="P:methylation"/>
    <property type="evidence" value="ECO:0007669"/>
    <property type="project" value="UniProtKB-KW"/>
</dbReference>
<keyword evidence="1" id="KW-0808">Transferase</keyword>
<evidence type="ECO:0000256" key="8">
    <source>
        <dbReference type="ARBA" id="ARBA00048428"/>
    </source>
</evidence>
<feature type="region of interest" description="Disordered" evidence="9">
    <location>
        <begin position="1"/>
        <end position="44"/>
    </location>
</feature>
<dbReference type="SUPFAM" id="SSF53335">
    <property type="entry name" value="S-adenosyl-L-methionine-dependent methyltransferases"/>
    <property type="match status" value="1"/>
</dbReference>
<dbReference type="CDD" id="cd02440">
    <property type="entry name" value="AdoMet_MTases"/>
    <property type="match status" value="1"/>
</dbReference>
<comment type="similarity">
    <text evidence="3">Belongs to the methyltransferase superfamily. Arsenite methyltransferase family.</text>
</comment>
<dbReference type="InterPro" id="IPR026669">
    <property type="entry name" value="Arsenite_MeTrfase-like"/>
</dbReference>
<evidence type="ECO:0000256" key="4">
    <source>
        <dbReference type="ARBA" id="ARBA00034521"/>
    </source>
</evidence>
<evidence type="ECO:0000256" key="6">
    <source>
        <dbReference type="ARBA" id="ARBA00047941"/>
    </source>
</evidence>
<sequence>MSRAAKRDLGGTTNRLKRPRPSSKLSTICEVPMSNDTNTVAGDRDPEETRKMVRERYESIASDSQNCCGDVGIDTTGDGGCCDGTEGASGSERLGYDADDVASVAEGADLGLGCGNPKAFAEMMPGETVLDLGSGAGFDCFLAAEEVSPDGNVIGVDMTPEMISKARENIAKNDADNVEFRLGEISHLPVADATVNVVISNCVINLAPEKQLVFDDAFRVLKPGGRVAISDVVQTAPFPDDVKMDPDSLTGCVAGASTIENLEAMLDSAGFEAIEIAPKDESTEFISDWDADRDLGEYLVSATIEARKPPQNP</sequence>
<comment type="catalytic activity">
    <reaction evidence="8">
        <text>arsenic triglutathione + 3 [thioredoxin]-dithiol + 3 S-adenosyl-L-methionine = trimethylarsine + 3 [thioredoxin]-disulfide + 3 glutathione + 3 S-adenosyl-L-homocysteine + 3 H(+)</text>
        <dbReference type="Rhea" id="RHEA:69432"/>
        <dbReference type="Rhea" id="RHEA-COMP:10698"/>
        <dbReference type="Rhea" id="RHEA-COMP:10700"/>
        <dbReference type="ChEBI" id="CHEBI:15378"/>
        <dbReference type="ChEBI" id="CHEBI:27130"/>
        <dbReference type="ChEBI" id="CHEBI:29950"/>
        <dbReference type="ChEBI" id="CHEBI:50058"/>
        <dbReference type="ChEBI" id="CHEBI:57856"/>
        <dbReference type="ChEBI" id="CHEBI:57925"/>
        <dbReference type="ChEBI" id="CHEBI:59789"/>
        <dbReference type="ChEBI" id="CHEBI:183640"/>
        <dbReference type="EC" id="2.1.1.137"/>
    </reaction>
</comment>
<keyword evidence="11" id="KW-0489">Methyltransferase</keyword>
<evidence type="ECO:0000259" key="10">
    <source>
        <dbReference type="Pfam" id="PF13847"/>
    </source>
</evidence>
<protein>
    <recommendedName>
        <fullName evidence="5">Arsenite methyltransferase</fullName>
        <ecNumber evidence="4">2.1.1.137</ecNumber>
    </recommendedName>
</protein>
<dbReference type="EMBL" id="JAQLUK010000071">
    <property type="protein sequence ID" value="MDB2294234.1"/>
    <property type="molecule type" value="Genomic_DNA"/>
</dbReference>
<evidence type="ECO:0000313" key="11">
    <source>
        <dbReference type="EMBL" id="MDB2294234.1"/>
    </source>
</evidence>
<comment type="caution">
    <text evidence="11">The sequence shown here is derived from an EMBL/GenBank/DDBJ whole genome shotgun (WGS) entry which is preliminary data.</text>
</comment>
<dbReference type="Gene3D" id="3.40.50.150">
    <property type="entry name" value="Vaccinia Virus protein VP39"/>
    <property type="match status" value="1"/>
</dbReference>
<dbReference type="GO" id="GO:0008168">
    <property type="term" value="F:methyltransferase activity"/>
    <property type="evidence" value="ECO:0007669"/>
    <property type="project" value="UniProtKB-KW"/>
</dbReference>
<feature type="domain" description="Methyltransferase" evidence="10">
    <location>
        <begin position="126"/>
        <end position="270"/>
    </location>
</feature>
<evidence type="ECO:0000256" key="7">
    <source>
        <dbReference type="ARBA" id="ARBA00047943"/>
    </source>
</evidence>
<evidence type="ECO:0000256" key="1">
    <source>
        <dbReference type="ARBA" id="ARBA00022679"/>
    </source>
</evidence>
<accession>A0ABT4Z7S6</accession>
<evidence type="ECO:0000313" key="12">
    <source>
        <dbReference type="Proteomes" id="UP001210528"/>
    </source>
</evidence>
<evidence type="ECO:0000256" key="9">
    <source>
        <dbReference type="SAM" id="MobiDB-lite"/>
    </source>
</evidence>
<proteinExistence type="inferred from homology"/>
<dbReference type="PANTHER" id="PTHR43675:SF8">
    <property type="entry name" value="ARSENITE METHYLTRANSFERASE"/>
    <property type="match status" value="1"/>
</dbReference>